<sequence length="134" mass="15143">MPPFRDWLAVVFTARWRCVAMQPGLWCLQSVIGGFLDPVAESSLRRTPASNGDGGHEEGKTPEAFFGLTWQMAGLGKTFWVEPCQASISQHGRSYLEWIPELSPRGHLSMSNLESPEQPRKQPFLPYQIDNLRQ</sequence>
<keyword evidence="2" id="KW-1185">Reference proteome</keyword>
<accession>A0ACB7PSY1</accession>
<evidence type="ECO:0000313" key="1">
    <source>
        <dbReference type="EMBL" id="KAH6651113.1"/>
    </source>
</evidence>
<proteinExistence type="predicted"/>
<organism evidence="1 2">
    <name type="scientific">Chaetomium tenue</name>
    <dbReference type="NCBI Taxonomy" id="1854479"/>
    <lineage>
        <taxon>Eukaryota</taxon>
        <taxon>Fungi</taxon>
        <taxon>Dikarya</taxon>
        <taxon>Ascomycota</taxon>
        <taxon>Pezizomycotina</taxon>
        <taxon>Sordariomycetes</taxon>
        <taxon>Sordariomycetidae</taxon>
        <taxon>Sordariales</taxon>
        <taxon>Chaetomiaceae</taxon>
        <taxon>Chaetomium</taxon>
    </lineage>
</organism>
<gene>
    <name evidence="1" type="ORF">F5144DRAFT_74876</name>
</gene>
<evidence type="ECO:0000313" key="2">
    <source>
        <dbReference type="Proteomes" id="UP000724584"/>
    </source>
</evidence>
<dbReference type="EMBL" id="JAGIZQ010000001">
    <property type="protein sequence ID" value="KAH6651113.1"/>
    <property type="molecule type" value="Genomic_DNA"/>
</dbReference>
<comment type="caution">
    <text evidence="1">The sequence shown here is derived from an EMBL/GenBank/DDBJ whole genome shotgun (WGS) entry which is preliminary data.</text>
</comment>
<dbReference type="Proteomes" id="UP000724584">
    <property type="component" value="Unassembled WGS sequence"/>
</dbReference>
<name>A0ACB7PSY1_9PEZI</name>
<reference evidence="1 2" key="1">
    <citation type="journal article" date="2021" name="Nat. Commun.">
        <title>Genetic determinants of endophytism in the Arabidopsis root mycobiome.</title>
        <authorList>
            <person name="Mesny F."/>
            <person name="Miyauchi S."/>
            <person name="Thiergart T."/>
            <person name="Pickel B."/>
            <person name="Atanasova L."/>
            <person name="Karlsson M."/>
            <person name="Huettel B."/>
            <person name="Barry K.W."/>
            <person name="Haridas S."/>
            <person name="Chen C."/>
            <person name="Bauer D."/>
            <person name="Andreopoulos W."/>
            <person name="Pangilinan J."/>
            <person name="LaButti K."/>
            <person name="Riley R."/>
            <person name="Lipzen A."/>
            <person name="Clum A."/>
            <person name="Drula E."/>
            <person name="Henrissat B."/>
            <person name="Kohler A."/>
            <person name="Grigoriev I.V."/>
            <person name="Martin F.M."/>
            <person name="Hacquard S."/>
        </authorList>
    </citation>
    <scope>NUCLEOTIDE SEQUENCE [LARGE SCALE GENOMIC DNA]</scope>
    <source>
        <strain evidence="1 2">MPI-SDFR-AT-0079</strain>
    </source>
</reference>
<protein>
    <submittedName>
        <fullName evidence="1">Uncharacterized protein</fullName>
    </submittedName>
</protein>